<sequence>MIYQVKVFSPEGKLRRIVSSKTLTRKSLKEALSRGQLAAFPKGGMTMTLLRKWREFTNVLDGISVGRSDR</sequence>
<reference evidence="1" key="1">
    <citation type="journal article" date="2015" name="Nature">
        <title>Complex archaea that bridge the gap between prokaryotes and eukaryotes.</title>
        <authorList>
            <person name="Spang A."/>
            <person name="Saw J.H."/>
            <person name="Jorgensen S.L."/>
            <person name="Zaremba-Niedzwiedzka K."/>
            <person name="Martijn J."/>
            <person name="Lind A.E."/>
            <person name="van Eijk R."/>
            <person name="Schleper C."/>
            <person name="Guy L."/>
            <person name="Ettema T.J."/>
        </authorList>
    </citation>
    <scope>NUCLEOTIDE SEQUENCE</scope>
</reference>
<accession>A0A0F9KJU7</accession>
<protein>
    <submittedName>
        <fullName evidence="1">Uncharacterized protein</fullName>
    </submittedName>
</protein>
<dbReference type="AlphaFoldDB" id="A0A0F9KJU7"/>
<name>A0A0F9KJU7_9ZZZZ</name>
<evidence type="ECO:0000313" key="1">
    <source>
        <dbReference type="EMBL" id="KKM82394.1"/>
    </source>
</evidence>
<organism evidence="1">
    <name type="scientific">marine sediment metagenome</name>
    <dbReference type="NCBI Taxonomy" id="412755"/>
    <lineage>
        <taxon>unclassified sequences</taxon>
        <taxon>metagenomes</taxon>
        <taxon>ecological metagenomes</taxon>
    </lineage>
</organism>
<proteinExistence type="predicted"/>
<dbReference type="EMBL" id="LAZR01007869">
    <property type="protein sequence ID" value="KKM82394.1"/>
    <property type="molecule type" value="Genomic_DNA"/>
</dbReference>
<comment type="caution">
    <text evidence="1">The sequence shown here is derived from an EMBL/GenBank/DDBJ whole genome shotgun (WGS) entry which is preliminary data.</text>
</comment>
<gene>
    <name evidence="1" type="ORF">LCGC14_1320030</name>
</gene>